<protein>
    <submittedName>
        <fullName evidence="2">Uncharacterized protein</fullName>
    </submittedName>
</protein>
<sequence>MPLSNQNKQPRIKNNPTTPKEAILKARDLIVLASTLSQSCDEQSKLLDLLEIFREYTEKGKLTTASNIITSQITHLESATRKIETQAKALTKAPLPINTPTTKSTYAAITKEGEWNLVGKGKTIRSSPIDKKIEITQRRLILIKPEITNITSFSPISIRNQINEAFQKTGIKGPVIAGVTLSLNRNIIITTNAPFTSQLLLEKKAIWSNLIKFERIQKDQEWHKVIIHKIPIKEFSGTRGMDLILEEIKTFNPEFKPIGTPFWLTPSSKRAHQREGAIVIAFATKSEAELAIRKRLYIAGTSTRVEKFYESKPTTQCQKCQGFGHQDTHCRRDPSCGLCGGKHITSLAIELNIDLIMIQEPWIIKNGIDYSNSRSIIHSQTIIYNSSKHPFHNVTLEEHIAPPPIMKSLAETGSAAAAVNDIFEKVAREEREKRVVFDAFAAFADGLVKQLKGGERKRALDLKDIIVDALLGRTGHSPPPTVSFSDSSRAHSSASTYAGALKTRTNTGAAGPIKAPTTATSSTPVSGPSVDKKEARKIKAEKDRIERTILIAANGDALLQEPSPFLLRLKITRAVPELTLEEIPYLQRNNTGWSLRCNTPATREKVMEKQNAERLRTALGATEVRRLEKWYLYAVPQVPHDFYRVGGAPAPIPDELVREEIKSQTGKHPVVCRLSRNGVHPTTQRGTWIVGFTASVKSFQLFNSSSFSVLLDKPRSIQLHSTGCQGYCNPFTCKKTARCSRCGKQNAEHAEGASHERCTRDAQCANCHGPFVAGHKNCPAAPKVHAKKIITQTAKSLVAIRAEGRKAYNMLKSVKEAEVTRPTPVLPTSSTIRAPGAQVTEHENARPAKRPREPTTPISVQTATSTRITRSRPAPNLNEVALANRVFGETLTSPIAPTDNMDTTPV</sequence>
<feature type="region of interest" description="Disordered" evidence="1">
    <location>
        <begin position="501"/>
        <end position="538"/>
    </location>
</feature>
<dbReference type="PANTHER" id="PTHR33481">
    <property type="entry name" value="REVERSE TRANSCRIPTASE"/>
    <property type="match status" value="1"/>
</dbReference>
<dbReference type="EMBL" id="CH476626">
    <property type="protein sequence ID" value="EDO03067.1"/>
    <property type="molecule type" value="Genomic_DNA"/>
</dbReference>
<gene>
    <name evidence="2" type="ORF">SS1G_05546</name>
</gene>
<feature type="compositionally biased region" description="Low complexity" evidence="1">
    <location>
        <begin position="515"/>
        <end position="529"/>
    </location>
</feature>
<feature type="compositionally biased region" description="Polar residues" evidence="1">
    <location>
        <begin position="1"/>
        <end position="18"/>
    </location>
</feature>
<dbReference type="Proteomes" id="UP000001312">
    <property type="component" value="Unassembled WGS sequence"/>
</dbReference>
<feature type="compositionally biased region" description="Polar residues" evidence="1">
    <location>
        <begin position="856"/>
        <end position="868"/>
    </location>
</feature>
<name>A7EJQ1_SCLS1</name>
<keyword evidence="3" id="KW-1185">Reference proteome</keyword>
<feature type="compositionally biased region" description="Basic and acidic residues" evidence="1">
    <location>
        <begin position="840"/>
        <end position="853"/>
    </location>
</feature>
<dbReference type="AlphaFoldDB" id="A7EJQ1"/>
<accession>A7EJQ1</accession>
<reference evidence="3" key="1">
    <citation type="journal article" date="2011" name="PLoS Genet.">
        <title>Genomic analysis of the necrotrophic fungal pathogens Sclerotinia sclerotiorum and Botrytis cinerea.</title>
        <authorList>
            <person name="Amselem J."/>
            <person name="Cuomo C.A."/>
            <person name="van Kan J.A."/>
            <person name="Viaud M."/>
            <person name="Benito E.P."/>
            <person name="Couloux A."/>
            <person name="Coutinho P.M."/>
            <person name="de Vries R.P."/>
            <person name="Dyer P.S."/>
            <person name="Fillinger S."/>
            <person name="Fournier E."/>
            <person name="Gout L."/>
            <person name="Hahn M."/>
            <person name="Kohn L."/>
            <person name="Lapalu N."/>
            <person name="Plummer K.M."/>
            <person name="Pradier J.M."/>
            <person name="Quevillon E."/>
            <person name="Sharon A."/>
            <person name="Simon A."/>
            <person name="ten Have A."/>
            <person name="Tudzynski B."/>
            <person name="Tudzynski P."/>
            <person name="Wincker P."/>
            <person name="Andrew M."/>
            <person name="Anthouard V."/>
            <person name="Beever R.E."/>
            <person name="Beffa R."/>
            <person name="Benoit I."/>
            <person name="Bouzid O."/>
            <person name="Brault B."/>
            <person name="Chen Z."/>
            <person name="Choquer M."/>
            <person name="Collemare J."/>
            <person name="Cotton P."/>
            <person name="Danchin E.G."/>
            <person name="Da Silva C."/>
            <person name="Gautier A."/>
            <person name="Giraud C."/>
            <person name="Giraud T."/>
            <person name="Gonzalez C."/>
            <person name="Grossetete S."/>
            <person name="Guldener U."/>
            <person name="Henrissat B."/>
            <person name="Howlett B.J."/>
            <person name="Kodira C."/>
            <person name="Kretschmer M."/>
            <person name="Lappartient A."/>
            <person name="Leroch M."/>
            <person name="Levis C."/>
            <person name="Mauceli E."/>
            <person name="Neuveglise C."/>
            <person name="Oeser B."/>
            <person name="Pearson M."/>
            <person name="Poulain J."/>
            <person name="Poussereau N."/>
            <person name="Quesneville H."/>
            <person name="Rascle C."/>
            <person name="Schumacher J."/>
            <person name="Segurens B."/>
            <person name="Sexton A."/>
            <person name="Silva E."/>
            <person name="Sirven C."/>
            <person name="Soanes D.M."/>
            <person name="Talbot N.J."/>
            <person name="Templeton M."/>
            <person name="Yandava C."/>
            <person name="Yarden O."/>
            <person name="Zeng Q."/>
            <person name="Rollins J.A."/>
            <person name="Lebrun M.H."/>
            <person name="Dickman M."/>
        </authorList>
    </citation>
    <scope>NUCLEOTIDE SEQUENCE [LARGE SCALE GENOMIC DNA]</scope>
    <source>
        <strain evidence="3">ATCC 18683 / 1980 / Ss-1</strain>
    </source>
</reference>
<evidence type="ECO:0000313" key="2">
    <source>
        <dbReference type="EMBL" id="EDO03067.1"/>
    </source>
</evidence>
<dbReference type="RefSeq" id="XP_001594116.1">
    <property type="nucleotide sequence ID" value="XM_001594066.1"/>
</dbReference>
<dbReference type="HOGENOM" id="CLU_320332_0_0_1"/>
<proteinExistence type="predicted"/>
<dbReference type="GeneID" id="5490122"/>
<dbReference type="InParanoid" id="A7EJQ1"/>
<dbReference type="KEGG" id="ssl:SS1G_05546"/>
<evidence type="ECO:0000313" key="3">
    <source>
        <dbReference type="Proteomes" id="UP000001312"/>
    </source>
</evidence>
<feature type="region of interest" description="Disordered" evidence="1">
    <location>
        <begin position="1"/>
        <end position="20"/>
    </location>
</feature>
<dbReference type="eggNOG" id="KOG1075">
    <property type="taxonomic scope" value="Eukaryota"/>
</dbReference>
<dbReference type="PANTHER" id="PTHR33481:SF1">
    <property type="entry name" value="ENDONUCLEASE_EXONUCLEASE_PHOSPHATASE DOMAIN-CONTAINING PROTEIN-RELATED"/>
    <property type="match status" value="1"/>
</dbReference>
<organism evidence="2 3">
    <name type="scientific">Sclerotinia sclerotiorum (strain ATCC 18683 / 1980 / Ss-1)</name>
    <name type="common">White mold</name>
    <name type="synonym">Whetzelinia sclerotiorum</name>
    <dbReference type="NCBI Taxonomy" id="665079"/>
    <lineage>
        <taxon>Eukaryota</taxon>
        <taxon>Fungi</taxon>
        <taxon>Dikarya</taxon>
        <taxon>Ascomycota</taxon>
        <taxon>Pezizomycotina</taxon>
        <taxon>Leotiomycetes</taxon>
        <taxon>Helotiales</taxon>
        <taxon>Sclerotiniaceae</taxon>
        <taxon>Sclerotinia</taxon>
    </lineage>
</organism>
<feature type="region of interest" description="Disordered" evidence="1">
    <location>
        <begin position="821"/>
        <end position="869"/>
    </location>
</feature>
<evidence type="ECO:0000256" key="1">
    <source>
        <dbReference type="SAM" id="MobiDB-lite"/>
    </source>
</evidence>